<dbReference type="InterPro" id="IPR027051">
    <property type="entry name" value="XdhC_Rossmann_dom"/>
</dbReference>
<feature type="domain" description="TRASH" evidence="1">
    <location>
        <begin position="279"/>
        <end position="317"/>
    </location>
</feature>
<dbReference type="InterPro" id="IPR003777">
    <property type="entry name" value="XdhC_CoxI"/>
</dbReference>
<dbReference type="Pfam" id="PF02625">
    <property type="entry name" value="XdhC_CoxI"/>
    <property type="match status" value="1"/>
</dbReference>
<protein>
    <submittedName>
        <fullName evidence="2">YHS domain-containing protein</fullName>
    </submittedName>
</protein>
<dbReference type="SUPFAM" id="SSF47240">
    <property type="entry name" value="Ferritin-like"/>
    <property type="match status" value="1"/>
</dbReference>
<dbReference type="SMART" id="SM00746">
    <property type="entry name" value="TRASH"/>
    <property type="match status" value="1"/>
</dbReference>
<dbReference type="InterPro" id="IPR007029">
    <property type="entry name" value="YHS_dom"/>
</dbReference>
<dbReference type="InterPro" id="IPR011017">
    <property type="entry name" value="TRASH_dom"/>
</dbReference>
<dbReference type="Gene3D" id="3.40.50.720">
    <property type="entry name" value="NAD(P)-binding Rossmann-like Domain"/>
    <property type="match status" value="1"/>
</dbReference>
<sequence length="334" mass="34624">MPPPIPDALARRAHELTERREPFVRATVVRAQRPTSAHAGDTAVVDAAGRIDGFVGGACVEASVRYYGLRQLAAREPLLLRVVPGDPSGVAEDGAVEVRNPCLSGGAVEIFLEPWHPAPRVIVVGATPVARALATIGVDLGFDVELSETIGAPGTATSPRRDDAALIVASHGREEEPALEAALRAGVPYVALVASPTRGAAVLASLNVDAEQRARVFNPAGLDLGGRTPGEIAVSVFAQLVAERFRLRSAGLAGAAGALPLPVSPGEADATLEPPSAIDPVCGMTVAALPTSLHYEHAGATHYFCSPGCRAAFVADPERFALTKTHVHTSTVEH</sequence>
<keyword evidence="3" id="KW-1185">Reference proteome</keyword>
<dbReference type="PANTHER" id="PTHR30388">
    <property type="entry name" value="ALDEHYDE OXIDOREDUCTASE MOLYBDENUM COFACTOR ASSEMBLY PROTEIN"/>
    <property type="match status" value="1"/>
</dbReference>
<dbReference type="InterPro" id="IPR012348">
    <property type="entry name" value="RNR-like"/>
</dbReference>
<dbReference type="InterPro" id="IPR009078">
    <property type="entry name" value="Ferritin-like_SF"/>
</dbReference>
<dbReference type="PANTHER" id="PTHR30388:SF4">
    <property type="entry name" value="MOLYBDENUM COFACTOR INSERTION CHAPERONE PAOD"/>
    <property type="match status" value="1"/>
</dbReference>
<evidence type="ECO:0000313" key="3">
    <source>
        <dbReference type="Proteomes" id="UP000297604"/>
    </source>
</evidence>
<proteinExistence type="predicted"/>
<accession>A0ABY2IQA8</accession>
<dbReference type="Pfam" id="PF13478">
    <property type="entry name" value="XdhC_C"/>
    <property type="match status" value="1"/>
</dbReference>
<gene>
    <name evidence="2" type="ORF">E3O46_02855</name>
</gene>
<comment type="caution">
    <text evidence="2">The sequence shown here is derived from an EMBL/GenBank/DDBJ whole genome shotgun (WGS) entry which is preliminary data.</text>
</comment>
<evidence type="ECO:0000259" key="1">
    <source>
        <dbReference type="SMART" id="SM00746"/>
    </source>
</evidence>
<dbReference type="InterPro" id="IPR052698">
    <property type="entry name" value="MoCofactor_Util/Proc"/>
</dbReference>
<dbReference type="RefSeq" id="WP_134561070.1">
    <property type="nucleotide sequence ID" value="NZ_SOFS01000012.1"/>
</dbReference>
<dbReference type="EMBL" id="SOFS01000012">
    <property type="protein sequence ID" value="TFC22403.1"/>
    <property type="molecule type" value="Genomic_DNA"/>
</dbReference>
<dbReference type="Gene3D" id="1.10.620.20">
    <property type="entry name" value="Ribonucleotide Reductase, subunit A"/>
    <property type="match status" value="1"/>
</dbReference>
<organism evidence="2 3">
    <name type="scientific">Cryobacterium glucosi</name>
    <dbReference type="NCBI Taxonomy" id="1259175"/>
    <lineage>
        <taxon>Bacteria</taxon>
        <taxon>Bacillati</taxon>
        <taxon>Actinomycetota</taxon>
        <taxon>Actinomycetes</taxon>
        <taxon>Micrococcales</taxon>
        <taxon>Microbacteriaceae</taxon>
        <taxon>Cryobacterium</taxon>
    </lineage>
</organism>
<name>A0ABY2IQA8_9MICO</name>
<dbReference type="Pfam" id="PF04945">
    <property type="entry name" value="YHS"/>
    <property type="match status" value="1"/>
</dbReference>
<reference evidence="2 3" key="1">
    <citation type="submission" date="2019-03" db="EMBL/GenBank/DDBJ databases">
        <title>Genomics of glacier-inhabiting Cryobacterium strains.</title>
        <authorList>
            <person name="Liu Q."/>
            <person name="Xin Y.-H."/>
        </authorList>
    </citation>
    <scope>NUCLEOTIDE SEQUENCE [LARGE SCALE GENOMIC DNA]</scope>
    <source>
        <strain evidence="2 3">MDB1-5</strain>
    </source>
</reference>
<evidence type="ECO:0000313" key="2">
    <source>
        <dbReference type="EMBL" id="TFC22403.1"/>
    </source>
</evidence>
<dbReference type="Proteomes" id="UP000297604">
    <property type="component" value="Unassembled WGS sequence"/>
</dbReference>